<evidence type="ECO:0000259" key="15">
    <source>
        <dbReference type="PROSITE" id="PS50059"/>
    </source>
</evidence>
<organism evidence="16 17">
    <name type="scientific">Candidatus Komeilibacteria bacterium RIFOXYC1_FULL_37_11</name>
    <dbReference type="NCBI Taxonomy" id="1798555"/>
    <lineage>
        <taxon>Bacteria</taxon>
        <taxon>Candidatus Komeiliibacteriota</taxon>
    </lineage>
</organism>
<evidence type="ECO:0000256" key="7">
    <source>
        <dbReference type="ARBA" id="ARBA00023186"/>
    </source>
</evidence>
<keyword evidence="8 11" id="KW-0413">Isomerase</keyword>
<dbReference type="GO" id="GO:0003755">
    <property type="term" value="F:peptidyl-prolyl cis-trans isomerase activity"/>
    <property type="evidence" value="ECO:0007669"/>
    <property type="project" value="UniProtKB-UniRule"/>
</dbReference>
<dbReference type="SUPFAM" id="SSF109998">
    <property type="entry name" value="Triger factor/SurA peptide-binding domain-like"/>
    <property type="match status" value="1"/>
</dbReference>
<dbReference type="InterPro" id="IPR008881">
    <property type="entry name" value="Trigger_fac_ribosome-bd_bac"/>
</dbReference>
<evidence type="ECO:0000256" key="8">
    <source>
        <dbReference type="ARBA" id="ARBA00023235"/>
    </source>
</evidence>
<dbReference type="Proteomes" id="UP000177626">
    <property type="component" value="Unassembled WGS sequence"/>
</dbReference>
<dbReference type="HAMAP" id="MF_00303">
    <property type="entry name" value="Trigger_factor_Tig"/>
    <property type="match status" value="1"/>
</dbReference>
<evidence type="ECO:0000256" key="14">
    <source>
        <dbReference type="SAM" id="Coils"/>
    </source>
</evidence>
<evidence type="ECO:0000256" key="1">
    <source>
        <dbReference type="ARBA" id="ARBA00000971"/>
    </source>
</evidence>
<dbReference type="Gene3D" id="3.30.70.1050">
    <property type="entry name" value="Trigger factor ribosome-binding domain"/>
    <property type="match status" value="1"/>
</dbReference>
<protein>
    <recommendedName>
        <fullName evidence="4 11">Trigger factor</fullName>
        <shortName evidence="11">TF</shortName>
        <ecNumber evidence="3 11">5.2.1.8</ecNumber>
    </recommendedName>
    <alternativeName>
        <fullName evidence="10 11">PPIase</fullName>
    </alternativeName>
</protein>
<comment type="domain">
    <text evidence="11">Consists of 3 domains; the N-terminus binds the ribosome, the middle domain has PPIase activity, while the C-terminus has intrinsic chaperone activity on its own.</text>
</comment>
<feature type="coiled-coil region" evidence="14">
    <location>
        <begin position="124"/>
        <end position="151"/>
    </location>
</feature>
<evidence type="ECO:0000256" key="9">
    <source>
        <dbReference type="ARBA" id="ARBA00023306"/>
    </source>
</evidence>
<dbReference type="GO" id="GO:0051083">
    <property type="term" value="P:'de novo' cotranslational protein folding"/>
    <property type="evidence" value="ECO:0007669"/>
    <property type="project" value="TreeGrafter"/>
</dbReference>
<dbReference type="PANTHER" id="PTHR30560:SF3">
    <property type="entry name" value="TRIGGER FACTOR-LIKE PROTEIN TIG, CHLOROPLASTIC"/>
    <property type="match status" value="1"/>
</dbReference>
<keyword evidence="14" id="KW-0175">Coiled coil</keyword>
<evidence type="ECO:0000256" key="4">
    <source>
        <dbReference type="ARBA" id="ARBA00016902"/>
    </source>
</evidence>
<evidence type="ECO:0000313" key="17">
    <source>
        <dbReference type="Proteomes" id="UP000177626"/>
    </source>
</evidence>
<dbReference type="PIRSF" id="PIRSF003095">
    <property type="entry name" value="Trigger_factor"/>
    <property type="match status" value="1"/>
</dbReference>
<dbReference type="InterPro" id="IPR037041">
    <property type="entry name" value="Trigger_fac_C_sf"/>
</dbReference>
<keyword evidence="5 11" id="KW-0132">Cell division</keyword>
<evidence type="ECO:0000256" key="6">
    <source>
        <dbReference type="ARBA" id="ARBA00023110"/>
    </source>
</evidence>
<dbReference type="SUPFAM" id="SSF102735">
    <property type="entry name" value="Trigger factor ribosome-binding domain"/>
    <property type="match status" value="1"/>
</dbReference>
<dbReference type="Pfam" id="PF05697">
    <property type="entry name" value="Trigger_N"/>
    <property type="match status" value="1"/>
</dbReference>
<dbReference type="InterPro" id="IPR005215">
    <property type="entry name" value="Trig_fac"/>
</dbReference>
<dbReference type="Pfam" id="PF00254">
    <property type="entry name" value="FKBP_C"/>
    <property type="match status" value="1"/>
</dbReference>
<comment type="subcellular location">
    <subcellularLocation>
        <location evidence="11">Cytoplasm</location>
    </subcellularLocation>
    <text evidence="11">About half TF is bound to the ribosome near the polypeptide exit tunnel while the other half is free in the cytoplasm.</text>
</comment>
<dbReference type="NCBIfam" id="TIGR00115">
    <property type="entry name" value="tig"/>
    <property type="match status" value="1"/>
</dbReference>
<gene>
    <name evidence="11" type="primary">tig</name>
    <name evidence="16" type="ORF">A2406_03285</name>
</gene>
<name>A0A1G2BZ44_9BACT</name>
<sequence length="426" mass="48245">MQITKKELAKNQIELTIEVDLEEMKPHLEKAAAKMSLNAKLPGFRPGKAPYELVKNKFGEMAIYQEALDLIVGDSFYKTIVREKIESIGQPDIKIEKIAPGNPIIYIATVALLPKVTLGAWQTLEIKKNKAEATDEDINKTLEQLQNLQVKEKIVDRAAQKGDKAEVDFEVLIDKVVIEGGKNTKYPLVLGDGRMIPGFEEQIIGLKNGAQKEFELAFPKEYFQKNLAGKTATFKVKLQAVYERELPKIDDALAKAIGLESLKQLKEQLTQNITQDKEIKEKNRVETAAIEAIVKQATIGEIPEKLIANEVHKMSHELEHGVARQGMDMAGYLKSINKTMDDLKKDFHPQAEERVKAALVMRQIAQEEKIKVEDKQIDEEIKQQMTMYKDNKEAVKNITHPHYREHLANMLANQKTMDLIASKIIK</sequence>
<comment type="catalytic activity">
    <reaction evidence="1 11 12">
        <text>[protein]-peptidylproline (omega=180) = [protein]-peptidylproline (omega=0)</text>
        <dbReference type="Rhea" id="RHEA:16237"/>
        <dbReference type="Rhea" id="RHEA-COMP:10747"/>
        <dbReference type="Rhea" id="RHEA-COMP:10748"/>
        <dbReference type="ChEBI" id="CHEBI:83833"/>
        <dbReference type="ChEBI" id="CHEBI:83834"/>
        <dbReference type="EC" id="5.2.1.8"/>
    </reaction>
</comment>
<dbReference type="PROSITE" id="PS50059">
    <property type="entry name" value="FKBP_PPIASE"/>
    <property type="match status" value="1"/>
</dbReference>
<keyword evidence="6 11" id="KW-0697">Rotamase</keyword>
<evidence type="ECO:0000313" key="16">
    <source>
        <dbReference type="EMBL" id="OGY94424.1"/>
    </source>
</evidence>
<evidence type="ECO:0000256" key="12">
    <source>
        <dbReference type="PROSITE-ProRule" id="PRU00277"/>
    </source>
</evidence>
<dbReference type="GO" id="GO:0043022">
    <property type="term" value="F:ribosome binding"/>
    <property type="evidence" value="ECO:0007669"/>
    <property type="project" value="TreeGrafter"/>
</dbReference>
<dbReference type="Pfam" id="PF05698">
    <property type="entry name" value="Trigger_C"/>
    <property type="match status" value="1"/>
</dbReference>
<keyword evidence="7 11" id="KW-0143">Chaperone</keyword>
<dbReference type="EMBL" id="MHKQ01000008">
    <property type="protein sequence ID" value="OGY94424.1"/>
    <property type="molecule type" value="Genomic_DNA"/>
</dbReference>
<comment type="function">
    <text evidence="11">Involved in protein export. Acts as a chaperone by maintaining the newly synthesized protein in an open conformation. Functions as a peptidyl-prolyl cis-trans isomerase.</text>
</comment>
<evidence type="ECO:0000256" key="13">
    <source>
        <dbReference type="RuleBase" id="RU003914"/>
    </source>
</evidence>
<keyword evidence="11" id="KW-0963">Cytoplasm</keyword>
<dbReference type="InterPro" id="IPR046357">
    <property type="entry name" value="PPIase_dom_sf"/>
</dbReference>
<dbReference type="SUPFAM" id="SSF54534">
    <property type="entry name" value="FKBP-like"/>
    <property type="match status" value="1"/>
</dbReference>
<dbReference type="InterPro" id="IPR036611">
    <property type="entry name" value="Trigger_fac_ribosome-bd_sf"/>
</dbReference>
<evidence type="ECO:0000256" key="10">
    <source>
        <dbReference type="ARBA" id="ARBA00029986"/>
    </source>
</evidence>
<dbReference type="GO" id="GO:0044183">
    <property type="term" value="F:protein folding chaperone"/>
    <property type="evidence" value="ECO:0007669"/>
    <property type="project" value="TreeGrafter"/>
</dbReference>
<reference evidence="16 17" key="1">
    <citation type="journal article" date="2016" name="Nat. Commun.">
        <title>Thousands of microbial genomes shed light on interconnected biogeochemical processes in an aquifer system.</title>
        <authorList>
            <person name="Anantharaman K."/>
            <person name="Brown C.T."/>
            <person name="Hug L.A."/>
            <person name="Sharon I."/>
            <person name="Castelle C.J."/>
            <person name="Probst A.J."/>
            <person name="Thomas B.C."/>
            <person name="Singh A."/>
            <person name="Wilkins M.J."/>
            <person name="Karaoz U."/>
            <person name="Brodie E.L."/>
            <person name="Williams K.H."/>
            <person name="Hubbard S.S."/>
            <person name="Banfield J.F."/>
        </authorList>
    </citation>
    <scope>NUCLEOTIDE SEQUENCE [LARGE SCALE GENOMIC DNA]</scope>
</reference>
<dbReference type="Gene3D" id="3.10.50.40">
    <property type="match status" value="1"/>
</dbReference>
<feature type="domain" description="PPIase FKBP-type" evidence="15">
    <location>
        <begin position="162"/>
        <end position="250"/>
    </location>
</feature>
<dbReference type="EC" id="5.2.1.8" evidence="3 11"/>
<dbReference type="GO" id="GO:0005737">
    <property type="term" value="C:cytoplasm"/>
    <property type="evidence" value="ECO:0007669"/>
    <property type="project" value="UniProtKB-SubCell"/>
</dbReference>
<comment type="similarity">
    <text evidence="2 11 13">Belongs to the FKBP-type PPIase family. Tig subfamily.</text>
</comment>
<dbReference type="InterPro" id="IPR027304">
    <property type="entry name" value="Trigger_fact/SurA_dom_sf"/>
</dbReference>
<accession>A0A1G2BZ44</accession>
<evidence type="ECO:0000256" key="3">
    <source>
        <dbReference type="ARBA" id="ARBA00013194"/>
    </source>
</evidence>
<evidence type="ECO:0000256" key="5">
    <source>
        <dbReference type="ARBA" id="ARBA00022618"/>
    </source>
</evidence>
<dbReference type="Gene3D" id="1.10.3120.10">
    <property type="entry name" value="Trigger factor, C-terminal domain"/>
    <property type="match status" value="1"/>
</dbReference>
<evidence type="ECO:0000256" key="11">
    <source>
        <dbReference type="HAMAP-Rule" id="MF_00303"/>
    </source>
</evidence>
<dbReference type="FunFam" id="3.10.50.40:FF:000001">
    <property type="entry name" value="Trigger factor"/>
    <property type="match status" value="1"/>
</dbReference>
<evidence type="ECO:0000256" key="2">
    <source>
        <dbReference type="ARBA" id="ARBA00005464"/>
    </source>
</evidence>
<dbReference type="GO" id="GO:0051301">
    <property type="term" value="P:cell division"/>
    <property type="evidence" value="ECO:0007669"/>
    <property type="project" value="UniProtKB-KW"/>
</dbReference>
<dbReference type="InterPro" id="IPR008880">
    <property type="entry name" value="Trigger_fac_C"/>
</dbReference>
<comment type="caution">
    <text evidence="16">The sequence shown here is derived from an EMBL/GenBank/DDBJ whole genome shotgun (WGS) entry which is preliminary data.</text>
</comment>
<dbReference type="GO" id="GO:0043335">
    <property type="term" value="P:protein unfolding"/>
    <property type="evidence" value="ECO:0007669"/>
    <property type="project" value="TreeGrafter"/>
</dbReference>
<dbReference type="GO" id="GO:0015031">
    <property type="term" value="P:protein transport"/>
    <property type="evidence" value="ECO:0007669"/>
    <property type="project" value="UniProtKB-UniRule"/>
</dbReference>
<proteinExistence type="inferred from homology"/>
<keyword evidence="9 11" id="KW-0131">Cell cycle</keyword>
<dbReference type="InterPro" id="IPR001179">
    <property type="entry name" value="PPIase_FKBP_dom"/>
</dbReference>
<dbReference type="AlphaFoldDB" id="A0A1G2BZ44"/>
<dbReference type="PANTHER" id="PTHR30560">
    <property type="entry name" value="TRIGGER FACTOR CHAPERONE AND PEPTIDYL-PROLYL CIS/TRANS ISOMERASE"/>
    <property type="match status" value="1"/>
</dbReference>